<organism evidence="2 3">
    <name type="scientific">Cafeteria roenbergensis</name>
    <name type="common">Marine flagellate</name>
    <dbReference type="NCBI Taxonomy" id="33653"/>
    <lineage>
        <taxon>Eukaryota</taxon>
        <taxon>Sar</taxon>
        <taxon>Stramenopiles</taxon>
        <taxon>Bigyra</taxon>
        <taxon>Opalozoa</taxon>
        <taxon>Bicosoecida</taxon>
        <taxon>Cafeteriaceae</taxon>
        <taxon>Cafeteria</taxon>
    </lineage>
</organism>
<dbReference type="PANTHER" id="PTHR12975">
    <property type="entry name" value="TRANSPORT PROTEIN TRAPP"/>
    <property type="match status" value="1"/>
</dbReference>
<accession>A0A5A8D065</accession>
<dbReference type="EMBL" id="VLTN01000001">
    <property type="protein sequence ID" value="KAA0157760.1"/>
    <property type="molecule type" value="Genomic_DNA"/>
</dbReference>
<dbReference type="PANTHER" id="PTHR12975:SF6">
    <property type="entry name" value="TRAFFICKING PROTEIN PARTICLE COMPLEX SUBUNIT 8"/>
    <property type="match status" value="1"/>
</dbReference>
<feature type="compositionally biased region" description="Acidic residues" evidence="1">
    <location>
        <begin position="617"/>
        <end position="631"/>
    </location>
</feature>
<feature type="compositionally biased region" description="Low complexity" evidence="1">
    <location>
        <begin position="1652"/>
        <end position="1665"/>
    </location>
</feature>
<evidence type="ECO:0000313" key="2">
    <source>
        <dbReference type="EMBL" id="KAA0157760.1"/>
    </source>
</evidence>
<feature type="region of interest" description="Disordered" evidence="1">
    <location>
        <begin position="592"/>
        <end position="638"/>
    </location>
</feature>
<feature type="region of interest" description="Disordered" evidence="1">
    <location>
        <begin position="975"/>
        <end position="995"/>
    </location>
</feature>
<feature type="region of interest" description="Disordered" evidence="1">
    <location>
        <begin position="1645"/>
        <end position="1680"/>
    </location>
</feature>
<name>A0A5A8D065_CAFRO</name>
<sequence>MADAAPMAIFRDLCSSLLPVVVVNASEDAEAVCLKNGLTFADMIAPFMNLNSQHHVRGPVRTYVLPSLRVRCVPAHELATPHIDDIDDHLARVVEASPPRGLASGLSREAPSSSQEAQGWLAMHRESGASVSPWFAAWFRESSASMRCQQHDLSSAPLALVCAVSTANPDPIAAMEALAANEALPQPFQSGHYDPAVRRVAVLLHDVCSPASGRDLHPLADALRRKFSSDLVLVLPVNSLPPASPDLAQKDVWAPLIRSPLLAHPAAILARAEPASEAAAAAEPGAAAAAPAAAAPAAAAPAAAAPAAAAPAAAAPAAAAPAAAAPAAAAPAAAAPAAAAPAAAAPAAVASAGHEGYASELRAVAVGGVRGSLLSPDDVAELGRAGQQIARSVVLPAIEGRLRALNEHVTAHRRGLRNAFSSLLRGRRESSPVASRFPDAGAGGPSRAVYPHSSTESQTRSLADLLFAIGVFDEAAVIYRMARADFKSDRALLHLASAEEMAALCQIAVEGPSLEAAADLEHAASLYYEAAKAAVSAGTTAGSYTPGFVAPALPGSLKLRPAAAAYSDAVAESSGASLAHASRRNLSAAWTQGLAGSPRAEQSPSQRSDAEARPEDTGDALDKDDDGEDSPFAEGAGAVDGGGAAATAAAGAPVVICSATMLAAKQGRETEAAAILRRTAHAEGEGTLAGALLLEQAALAFLHRAQGPQMRRHALHLVLAGESFADCRADRHAARALSAAQAVYSAGGDWPLALDHVLSRVAHVLRRNGHFAEAAEFLALLLRSGANRLLPAAQAEVLARLEACSAAWRKQRGPDAAVQAPGLPAIDLHRTRIAWAPSSEASSAITAAVARASGACLASPPSAAGAGAGGAAAPTASCGRAAEGACDRLPAGVEAALGLAAPPASGAVTVTAVRLADFQTGGVSAAGGGAVLGSPVFQALAEASAPGPADSSAVRFGCADELTDQRLGRAVDGALGLGEGPFEGPDGAPSGRTNAPPEASCVWDAMSDALARDTDARALARLSLADPEGDTPTPAAAGADLVGPGAVLDWRAAAAHLACNAADDEDAAAAGRPGRPERARKALRAALAAEAEVGLGRAVAVVLRLHNPLSVPLLLRAVHLTGSVGTAEQQPEADPAASAGAGEVADGRGLPGWLAADSEVVDVAAGPGLRALPVTVVVPPASTVSAPLMALPTRTGSLSITGVRFRLGTSAGGALCAEPLALPGALKADSLADCDAGRRVADLRLSARISDSAASLQVRVDGLSDGPHEEGMLRLAEEARPGAESAVKRPRTLLPVRCRWVRRLQVTAGPQAFASAQAGPLLEGDAPLRREMSVGLSGGQGAALAASLLLSSRWSWQAGATALAAGARGAVAASAGGSAVVLSSVRAGDGGAAASRAEAASVSLDDAPRLLAASAAPGGEAVCRVLRQVGAAAAAAMASDDAAALASLEADPLPLGQALLGIVQQQAASAAFAAACRAEHAVERETRRAMAASEMHPRSLQEIRIDNQRLAAEAQLLAEHGQAGRGARAEAALQAVLDDGAALGPADGRADASSPDAGHVAVRVTGGAAVLASAGAAKAGDADGWPAPAAPSTAACAMPGSLVALGAGTGDSAVVSIALWRALSGAGAGLVVSPCVPTTPVVRSAARRPRGAADGAAVSTAPAASAHRDHAPGFAEPESSSSRRVVLWARPLSPTATAGAPIDVVMTARCAGRPPASPSPGADADMGVRLRLGVIRGVGSAAGARLLGGQVLSMRGLRGGEEASARVSLLLTRAGTWDLSSVLVARAEAWPPAPDADRPDRGAAVTVVFGGKCLVRVQ</sequence>
<dbReference type="Pfam" id="PF12739">
    <property type="entry name" value="TRAPPC-Trs85"/>
    <property type="match status" value="1"/>
</dbReference>
<evidence type="ECO:0000313" key="3">
    <source>
        <dbReference type="Proteomes" id="UP000323011"/>
    </source>
</evidence>
<dbReference type="Proteomes" id="UP000323011">
    <property type="component" value="Unassembled WGS sequence"/>
</dbReference>
<proteinExistence type="predicted"/>
<gene>
    <name evidence="2" type="ORF">FNF29_00334</name>
</gene>
<comment type="caution">
    <text evidence="2">The sequence shown here is derived from an EMBL/GenBank/DDBJ whole genome shotgun (WGS) entry which is preliminary data.</text>
</comment>
<dbReference type="GO" id="GO:1990072">
    <property type="term" value="C:TRAPPIII protein complex"/>
    <property type="evidence" value="ECO:0007669"/>
    <property type="project" value="TreeGrafter"/>
</dbReference>
<protein>
    <submittedName>
        <fullName evidence="2">Uncharacterized protein</fullName>
    </submittedName>
</protein>
<feature type="region of interest" description="Disordered" evidence="1">
    <location>
        <begin position="431"/>
        <end position="452"/>
    </location>
</feature>
<evidence type="ECO:0000256" key="1">
    <source>
        <dbReference type="SAM" id="MobiDB-lite"/>
    </source>
</evidence>
<dbReference type="InterPro" id="IPR024420">
    <property type="entry name" value="TRAPP_III_complex_Trs85"/>
</dbReference>
<reference evidence="2 3" key="1">
    <citation type="submission" date="2019-07" db="EMBL/GenBank/DDBJ databases">
        <title>Genomes of Cafeteria roenbergensis.</title>
        <authorList>
            <person name="Fischer M.G."/>
            <person name="Hackl T."/>
            <person name="Roman M."/>
        </authorList>
    </citation>
    <scope>NUCLEOTIDE SEQUENCE [LARGE SCALE GENOMIC DNA]</scope>
    <source>
        <strain evidence="2 3">BVI</strain>
    </source>
</reference>
<keyword evidence="3" id="KW-1185">Reference proteome</keyword>